<evidence type="ECO:0000313" key="6">
    <source>
        <dbReference type="EMBL" id="GAA0721909.1"/>
    </source>
</evidence>
<evidence type="ECO:0000259" key="4">
    <source>
        <dbReference type="Pfam" id="PF25876"/>
    </source>
</evidence>
<feature type="domain" description="YknX-like C-terminal permuted SH3-like" evidence="5">
    <location>
        <begin position="286"/>
        <end position="354"/>
    </location>
</feature>
<dbReference type="InterPro" id="IPR058624">
    <property type="entry name" value="MdtA-like_HH"/>
</dbReference>
<feature type="signal peptide" evidence="3">
    <location>
        <begin position="1"/>
        <end position="31"/>
    </location>
</feature>
<dbReference type="PANTHER" id="PTHR30469:SF15">
    <property type="entry name" value="HLYD FAMILY OF SECRETION PROTEINS"/>
    <property type="match status" value="1"/>
</dbReference>
<feature type="domain" description="Multidrug resistance protein MdtA-like alpha-helical hairpin" evidence="4">
    <location>
        <begin position="104"/>
        <end position="173"/>
    </location>
</feature>
<feature type="coiled-coil region" evidence="2">
    <location>
        <begin position="104"/>
        <end position="176"/>
    </location>
</feature>
<dbReference type="Gene3D" id="1.10.287.470">
    <property type="entry name" value="Helix hairpin bin"/>
    <property type="match status" value="1"/>
</dbReference>
<dbReference type="InterPro" id="IPR006143">
    <property type="entry name" value="RND_pump_MFP"/>
</dbReference>
<dbReference type="InterPro" id="IPR058637">
    <property type="entry name" value="YknX-like_C"/>
</dbReference>
<dbReference type="Gene3D" id="2.40.50.100">
    <property type="match status" value="1"/>
</dbReference>
<comment type="caution">
    <text evidence="6">The sequence shown here is derived from an EMBL/GenBank/DDBJ whole genome shotgun (WGS) entry which is preliminary data.</text>
</comment>
<keyword evidence="2" id="KW-0175">Coiled coil</keyword>
<dbReference type="SUPFAM" id="SSF111369">
    <property type="entry name" value="HlyD-like secretion proteins"/>
    <property type="match status" value="1"/>
</dbReference>
<dbReference type="Proteomes" id="UP001501523">
    <property type="component" value="Unassembled WGS sequence"/>
</dbReference>
<dbReference type="EMBL" id="BAAAEU010000024">
    <property type="protein sequence ID" value="GAA0721909.1"/>
    <property type="molecule type" value="Genomic_DNA"/>
</dbReference>
<dbReference type="Pfam" id="PF25876">
    <property type="entry name" value="HH_MFP_RND"/>
    <property type="match status" value="1"/>
</dbReference>
<proteinExistence type="inferred from homology"/>
<protein>
    <submittedName>
        <fullName evidence="6">Efflux RND transporter periplasmic adaptor subunit</fullName>
    </submittedName>
</protein>
<feature type="chain" id="PRO_5047201081" evidence="3">
    <location>
        <begin position="32"/>
        <end position="373"/>
    </location>
</feature>
<accession>A0ABP3U5A7</accession>
<sequence>MPRYLSTNGWAGRYALAGCIIALSPAIAAHAQTPPPVPIVEVAKAQLARIAPQRWVPGSVVSRDDAKLATSAAGRVEFVAEVGTRLNKGDRVAKLEDQAIRLHLEDARSEVARIKAQRELAERQSERLEKLAASRSIAANQVDEARAQVTQFAAQLRQAEVRVRSAEYDLDQTELRAPFPGVVSERLAQRGEFVATGAAIAHLVDITHLEARVQAPLALAAMVHPDMELATRSASGTAKARVRAVVPVGEERSRQFELRLTLTAAAALVGSAIEVALPERDVVETLAVPRDALVVRADGSYIVRVGGDGSSERISVRPGASDGELTAVEGALGAGDLVVVRGAERLTSGQKVQVAARAAVAAGATSTAAKPPG</sequence>
<comment type="similarity">
    <text evidence="1">Belongs to the membrane fusion protein (MFP) (TC 8.A.1) family.</text>
</comment>
<evidence type="ECO:0000259" key="5">
    <source>
        <dbReference type="Pfam" id="PF25989"/>
    </source>
</evidence>
<organism evidence="6 7">
    <name type="scientific">Dokdonella soli</name>
    <dbReference type="NCBI Taxonomy" id="529810"/>
    <lineage>
        <taxon>Bacteria</taxon>
        <taxon>Pseudomonadati</taxon>
        <taxon>Pseudomonadota</taxon>
        <taxon>Gammaproteobacteria</taxon>
        <taxon>Lysobacterales</taxon>
        <taxon>Rhodanobacteraceae</taxon>
        <taxon>Dokdonella</taxon>
    </lineage>
</organism>
<reference evidence="7" key="1">
    <citation type="journal article" date="2019" name="Int. J. Syst. Evol. Microbiol.">
        <title>The Global Catalogue of Microorganisms (GCM) 10K type strain sequencing project: providing services to taxonomists for standard genome sequencing and annotation.</title>
        <authorList>
            <consortium name="The Broad Institute Genomics Platform"/>
            <consortium name="The Broad Institute Genome Sequencing Center for Infectious Disease"/>
            <person name="Wu L."/>
            <person name="Ma J."/>
        </authorList>
    </citation>
    <scope>NUCLEOTIDE SEQUENCE [LARGE SCALE GENOMIC DNA]</scope>
    <source>
        <strain evidence="7">JCM 15421</strain>
    </source>
</reference>
<evidence type="ECO:0000313" key="7">
    <source>
        <dbReference type="Proteomes" id="UP001501523"/>
    </source>
</evidence>
<keyword evidence="3" id="KW-0732">Signal</keyword>
<dbReference type="NCBIfam" id="TIGR01730">
    <property type="entry name" value="RND_mfp"/>
    <property type="match status" value="1"/>
</dbReference>
<dbReference type="Gene3D" id="2.40.420.20">
    <property type="match status" value="1"/>
</dbReference>
<dbReference type="Pfam" id="PF25989">
    <property type="entry name" value="YknX_C"/>
    <property type="match status" value="1"/>
</dbReference>
<keyword evidence="7" id="KW-1185">Reference proteome</keyword>
<dbReference type="RefSeq" id="WP_343793068.1">
    <property type="nucleotide sequence ID" value="NZ_BAAAEU010000024.1"/>
</dbReference>
<dbReference type="Gene3D" id="2.40.30.170">
    <property type="match status" value="1"/>
</dbReference>
<evidence type="ECO:0000256" key="1">
    <source>
        <dbReference type="ARBA" id="ARBA00009477"/>
    </source>
</evidence>
<evidence type="ECO:0000256" key="2">
    <source>
        <dbReference type="SAM" id="Coils"/>
    </source>
</evidence>
<evidence type="ECO:0000256" key="3">
    <source>
        <dbReference type="SAM" id="SignalP"/>
    </source>
</evidence>
<gene>
    <name evidence="6" type="ORF">GCM10009105_32640</name>
</gene>
<name>A0ABP3U5A7_9GAMM</name>
<dbReference type="PANTHER" id="PTHR30469">
    <property type="entry name" value="MULTIDRUG RESISTANCE PROTEIN MDTA"/>
    <property type="match status" value="1"/>
</dbReference>